<dbReference type="AlphaFoldDB" id="A0A813HV60"/>
<name>A0A813HV60_POLGL</name>
<reference evidence="1" key="1">
    <citation type="submission" date="2021-02" db="EMBL/GenBank/DDBJ databases">
        <authorList>
            <person name="Dougan E. K."/>
            <person name="Rhodes N."/>
            <person name="Thang M."/>
            <person name="Chan C."/>
        </authorList>
    </citation>
    <scope>NUCLEOTIDE SEQUENCE</scope>
</reference>
<keyword evidence="2" id="KW-1185">Reference proteome</keyword>
<protein>
    <submittedName>
        <fullName evidence="1">Uncharacterized protein</fullName>
    </submittedName>
</protein>
<accession>A0A813HV60</accession>
<dbReference type="OrthoDB" id="188230at2759"/>
<dbReference type="PANTHER" id="PTHR38742:SF1">
    <property type="entry name" value="SECRETED PROTEIN C"/>
    <property type="match status" value="1"/>
</dbReference>
<sequence>MPLPPVPSRGGNKTQKLISELFKWLKIKDVDVASCATDVSGVEVYLSHLKVDLIGKLDEKHYERAVLDLSHTISALSNSVTNCNVPEVQQKLDVLAASIRWANISMSDVDRSVHVLVDARDLWLQILKVTAAAKSGDMSKVGQALGDLLDKWSSVTGGCKADSKACNLIDGLLRALSVALPDVAPCEEAMEPVVKFLYEGAKEFREKDYKLAVASFAAGVNAVERAISQDSCGLQSIAAAVNGSLGSKLGAAVVSVEQGGAVKIVVGSADVYPELYALVMDFEQDDFSGVGLQMGALLAQLRSSDCISKACIVVEGLMAALQIGVVDLRPCHAQIDEVWGSMLDFTREIDMQQWSDAFKSLSDTLTGLAQSVDSCDVPKLAASLEDTSTRLQEDAVANLIGQVSQLLVSGADVSMDLQRAILDFRGDRWHALGRDLGGLSDKASRKDCHSFVCELLEGMLKEGELNLTDFEECASDLRNAESDFAVGAAMWAKGDPGNGVRYWASALNQVAKSVQGCDLKAQMNFLEQEANVLGLGNVSLLNDTVSVLLHGADVYEELYAAMGDMAMHDYRGAGAKMGQVMSDLNSWTQGHLCGAPICYVVSGITQYLGSLEDDEKKCGSDFTGAWRSFENAYSDISNETSKHWFAFSQNATEVTQGVHEIGNGFQLISESVENCHMVALAKLLENLSLKFGLQASIGWFAGVIKIIINGVQVEQSIAKSCEAFSGNNWPAFGFQLAKIAASLVTEKEEASTEKEEASQDATIVV</sequence>
<dbReference type="OMA" id="SIRWANI"/>
<proteinExistence type="predicted"/>
<evidence type="ECO:0000313" key="1">
    <source>
        <dbReference type="EMBL" id="CAE8642825.1"/>
    </source>
</evidence>
<evidence type="ECO:0000313" key="2">
    <source>
        <dbReference type="Proteomes" id="UP000654075"/>
    </source>
</evidence>
<dbReference type="PANTHER" id="PTHR38742">
    <property type="entry name" value="PROTEIN GP17"/>
    <property type="match status" value="1"/>
</dbReference>
<dbReference type="Proteomes" id="UP000654075">
    <property type="component" value="Unassembled WGS sequence"/>
</dbReference>
<gene>
    <name evidence="1" type="ORF">PGLA1383_LOCUS57226</name>
</gene>
<dbReference type="EMBL" id="CAJNNV010033214">
    <property type="protein sequence ID" value="CAE8642825.1"/>
    <property type="molecule type" value="Genomic_DNA"/>
</dbReference>
<comment type="caution">
    <text evidence="1">The sequence shown here is derived from an EMBL/GenBank/DDBJ whole genome shotgun (WGS) entry which is preliminary data.</text>
</comment>
<organism evidence="1 2">
    <name type="scientific">Polarella glacialis</name>
    <name type="common">Dinoflagellate</name>
    <dbReference type="NCBI Taxonomy" id="89957"/>
    <lineage>
        <taxon>Eukaryota</taxon>
        <taxon>Sar</taxon>
        <taxon>Alveolata</taxon>
        <taxon>Dinophyceae</taxon>
        <taxon>Suessiales</taxon>
        <taxon>Suessiaceae</taxon>
        <taxon>Polarella</taxon>
    </lineage>
</organism>